<reference evidence="3 4" key="1">
    <citation type="journal article" date="2012" name="BMC Genomics">
        <title>Sequencing the genome of Marssonina brunnea reveals fungus-poplar co-evolution.</title>
        <authorList>
            <person name="Zhu S."/>
            <person name="Cao Y.-Z."/>
            <person name="Jiang C."/>
            <person name="Tan B.-Y."/>
            <person name="Wang Z."/>
            <person name="Feng S."/>
            <person name="Zhang L."/>
            <person name="Su X.-H."/>
            <person name="Brejova B."/>
            <person name="Vinar T."/>
            <person name="Xu M."/>
            <person name="Wang M.-X."/>
            <person name="Zhang S.-G."/>
            <person name="Huang M.-R."/>
            <person name="Wu R."/>
            <person name="Zhou Y."/>
        </authorList>
    </citation>
    <scope>NUCLEOTIDE SEQUENCE [LARGE SCALE GENOMIC DNA]</scope>
    <source>
        <strain evidence="3 4">MB_m1</strain>
    </source>
</reference>
<dbReference type="PANTHER" id="PTHR15992">
    <property type="entry name" value="HOLLIDAY JUNCTION RECOGNITION PROTEIN"/>
    <property type="match status" value="1"/>
</dbReference>
<feature type="region of interest" description="Disordered" evidence="1">
    <location>
        <begin position="730"/>
        <end position="939"/>
    </location>
</feature>
<feature type="region of interest" description="Disordered" evidence="1">
    <location>
        <begin position="347"/>
        <end position="407"/>
    </location>
</feature>
<evidence type="ECO:0000256" key="1">
    <source>
        <dbReference type="SAM" id="MobiDB-lite"/>
    </source>
</evidence>
<evidence type="ECO:0000313" key="4">
    <source>
        <dbReference type="Proteomes" id="UP000006753"/>
    </source>
</evidence>
<dbReference type="GO" id="GO:0005634">
    <property type="term" value="C:nucleus"/>
    <property type="evidence" value="ECO:0007669"/>
    <property type="project" value="InterPro"/>
</dbReference>
<dbReference type="Gene3D" id="1.10.20.10">
    <property type="entry name" value="Histone, subunit A"/>
    <property type="match status" value="1"/>
</dbReference>
<dbReference type="OrthoDB" id="2420608at2759"/>
<feature type="region of interest" description="Disordered" evidence="1">
    <location>
        <begin position="1171"/>
        <end position="1282"/>
    </location>
</feature>
<gene>
    <name evidence="3" type="ORF">MBM_03846</name>
</gene>
<feature type="region of interest" description="Disordered" evidence="1">
    <location>
        <begin position="542"/>
        <end position="578"/>
    </location>
</feature>
<feature type="compositionally biased region" description="Basic residues" evidence="1">
    <location>
        <begin position="1190"/>
        <end position="1199"/>
    </location>
</feature>
<dbReference type="InterPro" id="IPR018465">
    <property type="entry name" value="Scm3/HJURP"/>
</dbReference>
<dbReference type="InterPro" id="IPR009057">
    <property type="entry name" value="Homeodomain-like_sf"/>
</dbReference>
<dbReference type="GeneID" id="18759781"/>
<dbReference type="InterPro" id="IPR009072">
    <property type="entry name" value="Histone-fold"/>
</dbReference>
<dbReference type="GO" id="GO:0046982">
    <property type="term" value="F:protein heterodimerization activity"/>
    <property type="evidence" value="ECO:0007669"/>
    <property type="project" value="InterPro"/>
</dbReference>
<dbReference type="RefSeq" id="XP_007291735.1">
    <property type="nucleotide sequence ID" value="XM_007291673.1"/>
</dbReference>
<dbReference type="InterPro" id="IPR015010">
    <property type="entry name" value="TERF2IP_Myb"/>
</dbReference>
<dbReference type="InParanoid" id="K1XZ22"/>
<dbReference type="GO" id="GO:0042393">
    <property type="term" value="F:histone binding"/>
    <property type="evidence" value="ECO:0007669"/>
    <property type="project" value="InterPro"/>
</dbReference>
<proteinExistence type="predicted"/>
<feature type="compositionally biased region" description="Polar residues" evidence="1">
    <location>
        <begin position="907"/>
        <end position="920"/>
    </location>
</feature>
<dbReference type="OMA" id="YEHEAMA"/>
<dbReference type="PANTHER" id="PTHR15992:SF5">
    <property type="entry name" value="HOLLIDAY JUNCTION RECOGNITION PROTEIN"/>
    <property type="match status" value="1"/>
</dbReference>
<sequence length="1337" mass="146795">MEPFPKRQRLYALARPEPPRTFEDHDAYYDELGDDILEDEDYYSEEEPGQVEQYNPDAELQQKRAQLDHKLKSTFESIFEKYERDFDGVGDEIDLETGEIVINNGHLLQMMDEQDAGDLGVSPRALTGYSEDSGEPPSGSLGETDMMDMDEEEDEDEEEEAEEEEYEEESEEVEEDGMMEDDLILRGFVQANRFQQLSPGLGISDAPITLPKGRRRETTSRLARKNKLPSRDDILTQFGPQLGPQIVEYVSQQHAQKESHAEPAWRALELPKKLSVARNIEPAWRFPMIPSTGPPKLVEPAWRVPDLPSAAPIGRKPAQNPAMIASGEEQSQRSEASASIWALARPPARKRLDGRDSNVLSKGESAAQKQSFRPRISDSVIHSRTFGRAQQAQKARSDSPRKKRTAFTAEEDDAMLKWVSKSRRLGLGLRWREFASEHPQHSAKSWSGRYTTQYTYLSTNDIEETEASELSTEEMGYQPPPSFNSQKPGYDVAPAPRERPVRVRKPAQTDPQILSWNEAVDSIENLDPVLHAGIMEDARNGNQRLPQFSSSTRREPRLMQAERQSTGSIQLQGNTPPVDRQNASLDNVLTSSSLAVELTPEQEDALIPGAPCPHKDCRLYPSIFYKLQRRENEDLSEMCLHLFRVHHTTPFPCEEVNCMRKGEQGYFIPLDLVRHVRLAHKTISALQRLRGRVDSDLLEQQVALANDSLSKSDSPPGIPIDQPKYSDFTSLQQRPARNPSSSQPLSGYDPDRTLTPRGIAATSTFTPQTSVSSLKVHRSSAESTALRDVSNAPDRVIMDSQIGSSSQLAASSQSEMEPKTLRRVSDESLPRPLCGIPSRRSLNSKAATENIPPSPQTATGSSIERPNPADGSRSTSSGNFGGRLVHDLTHSSPGSSPPMIEAPPNVSMYSSKIGSSQDPAESSLGAIASSSKPPLKKAPNPVVLTLTRNVVDSTYDFSDEETAGEYAAAPALTSSVATALPKNHAKVLTEPLIARASVRTKPVVENHIDKQTHAISTPIVAIQAASNPKSKPKASKNFTTKPTLAITAAKKPAKSIWAMPGRKSVANKPHATPAAKITRPRAHSEGIDELSMGVDDYVLLSSGSMANPLPVPQLGIKHEANTDSPAMNSVPAAKKRKFDTFRKDVSDGQIAADTPVQPTQAAGIQVVPDAGQPSIKTEDEPPLPAARLILPKRRGRPPKQKPEVAAGTSSSQIRSPLTGLSIPIRTSTPLLDLTPARNRRANAERMREIEDSEAEASSPESPLPRPKRTSSGQAQMGNFKPGAQRRWNADSLRAEGVAVLVKTPGGTMRKCGVDRFECGRSFCFRCSSGESRKVVAA</sequence>
<organism evidence="3 4">
    <name type="scientific">Marssonina brunnea f. sp. multigermtubi (strain MB_m1)</name>
    <name type="common">Marssonina leaf spot fungus</name>
    <dbReference type="NCBI Taxonomy" id="1072389"/>
    <lineage>
        <taxon>Eukaryota</taxon>
        <taxon>Fungi</taxon>
        <taxon>Dikarya</taxon>
        <taxon>Ascomycota</taxon>
        <taxon>Pezizomycotina</taxon>
        <taxon>Leotiomycetes</taxon>
        <taxon>Helotiales</taxon>
        <taxon>Drepanopezizaceae</taxon>
        <taxon>Drepanopeziza</taxon>
    </lineage>
</organism>
<name>K1XZ22_MARBU</name>
<dbReference type="CDD" id="cd11655">
    <property type="entry name" value="rap1_myb-like"/>
    <property type="match status" value="1"/>
</dbReference>
<feature type="compositionally biased region" description="Polar residues" evidence="1">
    <location>
        <begin position="562"/>
        <end position="578"/>
    </location>
</feature>
<feature type="compositionally biased region" description="Acidic residues" evidence="1">
    <location>
        <begin position="145"/>
        <end position="178"/>
    </location>
</feature>
<dbReference type="EMBL" id="JH921434">
    <property type="protein sequence ID" value="EKD18074.1"/>
    <property type="molecule type" value="Genomic_DNA"/>
</dbReference>
<feature type="domain" description="TERF2-interacting telomeric protein 1 Myb" evidence="2">
    <location>
        <begin position="407"/>
        <end position="454"/>
    </location>
</feature>
<feature type="compositionally biased region" description="Polar residues" evidence="1">
    <location>
        <begin position="730"/>
        <end position="745"/>
    </location>
</feature>
<evidence type="ECO:0000313" key="3">
    <source>
        <dbReference type="EMBL" id="EKD18074.1"/>
    </source>
</evidence>
<feature type="compositionally biased region" description="Polar residues" evidence="1">
    <location>
        <begin position="761"/>
        <end position="773"/>
    </location>
</feature>
<dbReference type="HOGENOM" id="CLU_269916_0_0_1"/>
<dbReference type="Proteomes" id="UP000006753">
    <property type="component" value="Unassembled WGS sequence"/>
</dbReference>
<feature type="compositionally biased region" description="Basic and acidic residues" evidence="1">
    <location>
        <begin position="816"/>
        <end position="829"/>
    </location>
</feature>
<dbReference type="SUPFAM" id="SSF46689">
    <property type="entry name" value="Homeodomain-like"/>
    <property type="match status" value="1"/>
</dbReference>
<keyword evidence="4" id="KW-1185">Reference proteome</keyword>
<evidence type="ECO:0000259" key="2">
    <source>
        <dbReference type="Pfam" id="PF08914"/>
    </source>
</evidence>
<dbReference type="KEGG" id="mbe:MBM_03846"/>
<feature type="region of interest" description="Disordered" evidence="1">
    <location>
        <begin position="1063"/>
        <end position="1082"/>
    </location>
</feature>
<accession>K1XZ22</accession>
<dbReference type="Pfam" id="PF10384">
    <property type="entry name" value="Scm3"/>
    <property type="match status" value="1"/>
</dbReference>
<protein>
    <submittedName>
        <fullName evidence="3">Centromere protein Scm3</fullName>
    </submittedName>
</protein>
<feature type="compositionally biased region" description="Polar residues" evidence="1">
    <location>
        <begin position="542"/>
        <end position="551"/>
    </location>
</feature>
<dbReference type="eggNOG" id="ENOG502SCHT">
    <property type="taxonomic scope" value="Eukaryota"/>
</dbReference>
<dbReference type="Pfam" id="PF08914">
    <property type="entry name" value="Myb_Rap1"/>
    <property type="match status" value="1"/>
</dbReference>
<feature type="region of interest" description="Disordered" evidence="1">
    <location>
        <begin position="118"/>
        <end position="178"/>
    </location>
</feature>
<feature type="compositionally biased region" description="Low complexity" evidence="1">
    <location>
        <begin position="800"/>
        <end position="814"/>
    </location>
</feature>
<dbReference type="Gene3D" id="1.10.10.60">
    <property type="entry name" value="Homeodomain-like"/>
    <property type="match status" value="1"/>
</dbReference>